<keyword evidence="3" id="KW-1185">Reference proteome</keyword>
<feature type="compositionally biased region" description="Polar residues" evidence="1">
    <location>
        <begin position="41"/>
        <end position="63"/>
    </location>
</feature>
<evidence type="ECO:0000313" key="2">
    <source>
        <dbReference type="EMBL" id="MEQ2261157.1"/>
    </source>
</evidence>
<sequence length="104" mass="11829">MLFNAFHSDSEYIGTYLTCIWGSLWTDGQSKGQPRDMQDKQPCTHTHTSGQLRETNKPNSRVFDSTRKPEHPDRTHACYLENMQTPCRKTPGGDLNPGPSCCQR</sequence>
<feature type="compositionally biased region" description="Basic and acidic residues" evidence="1">
    <location>
        <begin position="64"/>
        <end position="73"/>
    </location>
</feature>
<feature type="region of interest" description="Disordered" evidence="1">
    <location>
        <begin position="85"/>
        <end position="104"/>
    </location>
</feature>
<name>A0ABV0VY12_9TELE</name>
<proteinExistence type="predicted"/>
<protein>
    <submittedName>
        <fullName evidence="2">Uncharacterized protein</fullName>
    </submittedName>
</protein>
<evidence type="ECO:0000256" key="1">
    <source>
        <dbReference type="SAM" id="MobiDB-lite"/>
    </source>
</evidence>
<comment type="caution">
    <text evidence="2">The sequence shown here is derived from an EMBL/GenBank/DDBJ whole genome shotgun (WGS) entry which is preliminary data.</text>
</comment>
<feature type="region of interest" description="Disordered" evidence="1">
    <location>
        <begin position="28"/>
        <end position="73"/>
    </location>
</feature>
<accession>A0ABV0VY12</accession>
<dbReference type="EMBL" id="JAHRIM010012228">
    <property type="protein sequence ID" value="MEQ2261157.1"/>
    <property type="molecule type" value="Genomic_DNA"/>
</dbReference>
<organism evidence="2 3">
    <name type="scientific">Xenotaenia resolanae</name>
    <dbReference type="NCBI Taxonomy" id="208358"/>
    <lineage>
        <taxon>Eukaryota</taxon>
        <taxon>Metazoa</taxon>
        <taxon>Chordata</taxon>
        <taxon>Craniata</taxon>
        <taxon>Vertebrata</taxon>
        <taxon>Euteleostomi</taxon>
        <taxon>Actinopterygii</taxon>
        <taxon>Neopterygii</taxon>
        <taxon>Teleostei</taxon>
        <taxon>Neoteleostei</taxon>
        <taxon>Acanthomorphata</taxon>
        <taxon>Ovalentaria</taxon>
        <taxon>Atherinomorphae</taxon>
        <taxon>Cyprinodontiformes</taxon>
        <taxon>Goodeidae</taxon>
        <taxon>Xenotaenia</taxon>
    </lineage>
</organism>
<evidence type="ECO:0000313" key="3">
    <source>
        <dbReference type="Proteomes" id="UP001444071"/>
    </source>
</evidence>
<dbReference type="Proteomes" id="UP001444071">
    <property type="component" value="Unassembled WGS sequence"/>
</dbReference>
<gene>
    <name evidence="2" type="ORF">XENORESO_006544</name>
</gene>
<reference evidence="2 3" key="1">
    <citation type="submission" date="2021-06" db="EMBL/GenBank/DDBJ databases">
        <authorList>
            <person name="Palmer J.M."/>
        </authorList>
    </citation>
    <scope>NUCLEOTIDE SEQUENCE [LARGE SCALE GENOMIC DNA]</scope>
    <source>
        <strain evidence="2 3">XR_2019</strain>
        <tissue evidence="2">Muscle</tissue>
    </source>
</reference>